<dbReference type="SUPFAM" id="SSF50965">
    <property type="entry name" value="Galactose oxidase, central domain"/>
    <property type="match status" value="1"/>
</dbReference>
<evidence type="ECO:0000259" key="1">
    <source>
        <dbReference type="PROSITE" id="PS50181"/>
    </source>
</evidence>
<dbReference type="SMART" id="SM00256">
    <property type="entry name" value="FBOX"/>
    <property type="match status" value="1"/>
</dbReference>
<protein>
    <submittedName>
        <fullName evidence="3">F-box protein ETP2-like</fullName>
    </submittedName>
</protein>
<dbReference type="Proteomes" id="UP000694864">
    <property type="component" value="Chromosome 15"/>
</dbReference>
<dbReference type="InterPro" id="IPR017451">
    <property type="entry name" value="F-box-assoc_interact_dom"/>
</dbReference>
<proteinExistence type="predicted"/>
<evidence type="ECO:0000313" key="3">
    <source>
        <dbReference type="RefSeq" id="XP_010465923.1"/>
    </source>
</evidence>
<reference evidence="2" key="1">
    <citation type="journal article" date="2014" name="Nat. Commun.">
        <title>The emerging biofuel crop Camelina sativa retains a highly undifferentiated hexaploid genome structure.</title>
        <authorList>
            <person name="Kagale S."/>
            <person name="Koh C."/>
            <person name="Nixon J."/>
            <person name="Bollina V."/>
            <person name="Clarke W.E."/>
            <person name="Tuteja R."/>
            <person name="Spillane C."/>
            <person name="Robinson S.J."/>
            <person name="Links M.G."/>
            <person name="Clarke C."/>
            <person name="Higgins E.E."/>
            <person name="Huebert T."/>
            <person name="Sharpe A.G."/>
            <person name="Parkin I.A."/>
        </authorList>
    </citation>
    <scope>NUCLEOTIDE SEQUENCE [LARGE SCALE GENOMIC DNA]</scope>
    <source>
        <strain evidence="2">cv. DH55</strain>
    </source>
</reference>
<reference evidence="3" key="2">
    <citation type="submission" date="2025-08" db="UniProtKB">
        <authorList>
            <consortium name="RefSeq"/>
        </authorList>
    </citation>
    <scope>IDENTIFICATION</scope>
    <source>
        <tissue evidence="3">Leaf</tissue>
    </source>
</reference>
<dbReference type="InterPro" id="IPR050796">
    <property type="entry name" value="SCF_F-box_component"/>
</dbReference>
<name>A0ABM0W5E5_CAMSA</name>
<dbReference type="InterPro" id="IPR011043">
    <property type="entry name" value="Gal_Oxase/kelch_b-propeller"/>
</dbReference>
<dbReference type="Pfam" id="PF00646">
    <property type="entry name" value="F-box"/>
    <property type="match status" value="1"/>
</dbReference>
<dbReference type="GeneID" id="104746201"/>
<dbReference type="Pfam" id="PF07734">
    <property type="entry name" value="FBA_1"/>
    <property type="match status" value="1"/>
</dbReference>
<dbReference type="PANTHER" id="PTHR31672">
    <property type="entry name" value="BNACNNG10540D PROTEIN"/>
    <property type="match status" value="1"/>
</dbReference>
<dbReference type="RefSeq" id="XP_010465923.1">
    <property type="nucleotide sequence ID" value="XM_010467621.2"/>
</dbReference>
<dbReference type="InterPro" id="IPR001810">
    <property type="entry name" value="F-box_dom"/>
</dbReference>
<evidence type="ECO:0000313" key="2">
    <source>
        <dbReference type="Proteomes" id="UP000694864"/>
    </source>
</evidence>
<dbReference type="PANTHER" id="PTHR31672:SF13">
    <property type="entry name" value="F-BOX PROTEIN CPR30-LIKE"/>
    <property type="match status" value="1"/>
</dbReference>
<accession>A0ABM0W5E5</accession>
<keyword evidence="2" id="KW-1185">Reference proteome</keyword>
<feature type="domain" description="F-box" evidence="1">
    <location>
        <begin position="1"/>
        <end position="46"/>
    </location>
</feature>
<dbReference type="NCBIfam" id="TIGR01640">
    <property type="entry name" value="F_box_assoc_1"/>
    <property type="match status" value="1"/>
</dbReference>
<organism evidence="2 3">
    <name type="scientific">Camelina sativa</name>
    <name type="common">False flax</name>
    <name type="synonym">Myagrum sativum</name>
    <dbReference type="NCBI Taxonomy" id="90675"/>
    <lineage>
        <taxon>Eukaryota</taxon>
        <taxon>Viridiplantae</taxon>
        <taxon>Streptophyta</taxon>
        <taxon>Embryophyta</taxon>
        <taxon>Tracheophyta</taxon>
        <taxon>Spermatophyta</taxon>
        <taxon>Magnoliopsida</taxon>
        <taxon>eudicotyledons</taxon>
        <taxon>Gunneridae</taxon>
        <taxon>Pentapetalae</taxon>
        <taxon>rosids</taxon>
        <taxon>malvids</taxon>
        <taxon>Brassicales</taxon>
        <taxon>Brassicaceae</taxon>
        <taxon>Camelineae</taxon>
        <taxon>Camelina</taxon>
    </lineage>
</organism>
<sequence length="394" mass="45548">MAIPELVNDLVDEILCRVPATSMKRLRSTSKRWNRLFKDDRRFVREHCDKAAKEFRALMLTKELGISPMSVRGDVPPFVEVKRALSLPDPDPHFNNSRQFDIAQVSHCDGLLLCTPRYGSQIVVWNPFTGQARWIEAEGHHFVLGYSQDKKKSSSCRKSYKVLNFSRGTNNSEIYDFDSDSWRLVDHDIAPGWTIDYSNCRSVSFKGNIYWIAKEGQGRPISDRTIYLLRFDFSTERSQRLPLPYQSRLDYVAASLSAVREDKLSVLFQLGVRSKTEIWVTNKIDDDSSQAISWTKLLALDVSFDRQLSEFGSFLLDEEKKFVVWFETWLNLNVDFGVDKISMFGEDNDLKVIDVGVDKDMECWPVIFNYVPSLFQVERAQIKRAGCKRKRGEC</sequence>
<dbReference type="SUPFAM" id="SSF81383">
    <property type="entry name" value="F-box domain"/>
    <property type="match status" value="1"/>
</dbReference>
<dbReference type="InterPro" id="IPR036047">
    <property type="entry name" value="F-box-like_dom_sf"/>
</dbReference>
<dbReference type="PROSITE" id="PS50181">
    <property type="entry name" value="FBOX"/>
    <property type="match status" value="1"/>
</dbReference>
<dbReference type="CDD" id="cd22157">
    <property type="entry name" value="F-box_AtFBW1-like"/>
    <property type="match status" value="1"/>
</dbReference>
<dbReference type="InterPro" id="IPR006527">
    <property type="entry name" value="F-box-assoc_dom_typ1"/>
</dbReference>
<gene>
    <name evidence="3" type="primary">LOC104746201</name>
</gene>